<reference evidence="1" key="2">
    <citation type="submission" date="2015-07" db="EMBL/GenBank/DDBJ databases">
        <title>Plasmids, circular viruses and viroids from rat gut.</title>
        <authorList>
            <person name="Jorgensen T.J."/>
            <person name="Hansen M.A."/>
            <person name="Xu Z."/>
            <person name="Tabak M.A."/>
            <person name="Sorensen S.J."/>
            <person name="Hansen L.H."/>
        </authorList>
    </citation>
    <scope>NUCLEOTIDE SEQUENCE</scope>
    <source>
        <plasmid evidence="1">pRGRH0082</plasmid>
    </source>
</reference>
<accession>A0A0H5PXG1</accession>
<organism evidence="1">
    <name type="scientific">uncultured prokaryote</name>
    <dbReference type="NCBI Taxonomy" id="198431"/>
    <lineage>
        <taxon>unclassified sequences</taxon>
        <taxon>environmental samples</taxon>
    </lineage>
</organism>
<evidence type="ECO:0000313" key="1">
    <source>
        <dbReference type="EMBL" id="CRY93854.1"/>
    </source>
</evidence>
<protein>
    <submittedName>
        <fullName evidence="1">Uncharacterized protein</fullName>
    </submittedName>
</protein>
<sequence>MGAKGTKIKNFAKDVKEGKVVDYDKIIEEGSVLQRVVLLARDKDLSQRYAQIGITPLLSDTQRETLIKSFKTPKERNTLRDVVDLYNGCMTYGKYLIGLRKSWQVEAANLALLCKEWEDFDKQAKTLTEILEAMYKGQVAIEGVDPHNPSDLLKFFSNLWKEQWAEGKGGAILRTEQTGTDEEGRPLFKFVADVDGENGLYSRIQRQATSAKEILQILKSNIEPFSNFAMGSIKLRSGVELCLYITILPSALESLLDYPDATQFMYEPDAGKYHAYKLRQRREAGETITPEEEKRAVIPDYNQTEEVEKYVELCKIHLQNAFPKYYNPEEQNE</sequence>
<dbReference type="AlphaFoldDB" id="A0A0H5PXG1"/>
<reference evidence="1" key="1">
    <citation type="submission" date="2015-06" db="EMBL/GenBank/DDBJ databases">
        <authorList>
            <person name="Joergensen T."/>
        </authorList>
    </citation>
    <scope>NUCLEOTIDE SEQUENCE</scope>
    <source>
        <plasmid evidence="1">pRGRH0082</plasmid>
    </source>
</reference>
<dbReference type="EMBL" id="LN852773">
    <property type="protein sequence ID" value="CRY93854.1"/>
    <property type="molecule type" value="Genomic_DNA"/>
</dbReference>
<proteinExistence type="predicted"/>
<keyword evidence="1" id="KW-0614">Plasmid</keyword>
<name>A0A0H5PXG1_9ZZZZ</name>
<geneLocation type="plasmid" evidence="1">
    <name>pRGRH0082</name>
</geneLocation>